<keyword evidence="6" id="KW-0732">Signal</keyword>
<dbReference type="Proteomes" id="UP000316360">
    <property type="component" value="Unassembled WGS sequence"/>
</dbReference>
<feature type="domain" description="Single Cache" evidence="7">
    <location>
        <begin position="23"/>
        <end position="106"/>
    </location>
</feature>
<keyword evidence="4" id="KW-1133">Transmembrane helix</keyword>
<proteinExistence type="predicted"/>
<feature type="signal peptide" evidence="6">
    <location>
        <begin position="1"/>
        <end position="20"/>
    </location>
</feature>
<evidence type="ECO:0000256" key="6">
    <source>
        <dbReference type="SAM" id="SignalP"/>
    </source>
</evidence>
<keyword evidence="5" id="KW-0472">Membrane</keyword>
<dbReference type="Pfam" id="PF08269">
    <property type="entry name" value="dCache_2"/>
    <property type="match status" value="2"/>
</dbReference>
<dbReference type="AlphaFoldDB" id="A0A523S4R9"/>
<feature type="chain" id="PRO_5021809262" description="Single Cache domain-containing protein" evidence="6">
    <location>
        <begin position="21"/>
        <end position="291"/>
    </location>
</feature>
<organism evidence="8 9">
    <name type="scientific">Aerophobetes bacterium</name>
    <dbReference type="NCBI Taxonomy" id="2030807"/>
    <lineage>
        <taxon>Bacteria</taxon>
        <taxon>Candidatus Aerophobota</taxon>
    </lineage>
</organism>
<comment type="subcellular location">
    <subcellularLocation>
        <location evidence="1">Cell membrane</location>
        <topology evidence="1">Multi-pass membrane protein</topology>
    </subcellularLocation>
</comment>
<evidence type="ECO:0000256" key="3">
    <source>
        <dbReference type="ARBA" id="ARBA00022692"/>
    </source>
</evidence>
<evidence type="ECO:0000256" key="1">
    <source>
        <dbReference type="ARBA" id="ARBA00004651"/>
    </source>
</evidence>
<reference evidence="8 9" key="1">
    <citation type="submission" date="2019-03" db="EMBL/GenBank/DDBJ databases">
        <title>Metabolic potential of uncultured bacteria and archaea associated with petroleum seepage in deep-sea sediments.</title>
        <authorList>
            <person name="Dong X."/>
            <person name="Hubert C."/>
        </authorList>
    </citation>
    <scope>NUCLEOTIDE SEQUENCE [LARGE SCALE GENOMIC DNA]</scope>
    <source>
        <strain evidence="8">E44_bin7</strain>
    </source>
</reference>
<evidence type="ECO:0000256" key="5">
    <source>
        <dbReference type="ARBA" id="ARBA00023136"/>
    </source>
</evidence>
<evidence type="ECO:0000313" key="9">
    <source>
        <dbReference type="Proteomes" id="UP000316360"/>
    </source>
</evidence>
<keyword evidence="3" id="KW-0812">Transmembrane</keyword>
<dbReference type="SMART" id="SM01049">
    <property type="entry name" value="Cache_2"/>
    <property type="match status" value="2"/>
</dbReference>
<keyword evidence="2" id="KW-1003">Cell membrane</keyword>
<dbReference type="InterPro" id="IPR033480">
    <property type="entry name" value="sCache_2"/>
</dbReference>
<evidence type="ECO:0000313" key="8">
    <source>
        <dbReference type="EMBL" id="TET13058.1"/>
    </source>
</evidence>
<dbReference type="Gene3D" id="3.30.450.20">
    <property type="entry name" value="PAS domain"/>
    <property type="match status" value="2"/>
</dbReference>
<comment type="caution">
    <text evidence="8">The sequence shown here is derived from an EMBL/GenBank/DDBJ whole genome shotgun (WGS) entry which is preliminary data.</text>
</comment>
<dbReference type="GO" id="GO:0005886">
    <property type="term" value="C:plasma membrane"/>
    <property type="evidence" value="ECO:0007669"/>
    <property type="project" value="UniProtKB-SubCell"/>
</dbReference>
<evidence type="ECO:0000256" key="4">
    <source>
        <dbReference type="ARBA" id="ARBA00022989"/>
    </source>
</evidence>
<name>A0A523S4R9_UNCAE</name>
<dbReference type="InterPro" id="IPR004010">
    <property type="entry name" value="Double_Cache_2"/>
</dbReference>
<sequence>MIKMLCILALFMAPLTSCLAYNIKGYEYEETKELTRFVGAAVLEIEENGEAAFFQFREKDSRWLHDTSYIFVWGLDGMRYVYPPDPSGEGKNMLNLKDIDGKPIGKMFVEQTESKTGEGWVHYRWPKPGGKIPFWKSTFIKRAKAPSGKIYLVGSGKYNMRCEKIFIVHMVNQAISLLEKKELGALDIMRSRSSEFIFQNSYIFVKDDEGNELFNAAFPKLEGTNVLNLQDAEGKYFVQEVINTLRFEDDCWVKYMWPKPGKTEPSEKLAYEKKVSVDGRILIVGAGYYPE</sequence>
<accession>A0A523S4R9</accession>
<gene>
    <name evidence="8" type="ORF">E3J84_00545</name>
</gene>
<dbReference type="EMBL" id="SOKJ01000031">
    <property type="protein sequence ID" value="TET13058.1"/>
    <property type="molecule type" value="Genomic_DNA"/>
</dbReference>
<protein>
    <recommendedName>
        <fullName evidence="7">Single Cache domain-containing protein</fullName>
    </recommendedName>
</protein>
<evidence type="ECO:0000259" key="7">
    <source>
        <dbReference type="SMART" id="SM01049"/>
    </source>
</evidence>
<evidence type="ECO:0000256" key="2">
    <source>
        <dbReference type="ARBA" id="ARBA00022475"/>
    </source>
</evidence>
<feature type="domain" description="Single Cache" evidence="7">
    <location>
        <begin position="158"/>
        <end position="239"/>
    </location>
</feature>